<dbReference type="SUPFAM" id="SSF52540">
    <property type="entry name" value="P-loop containing nucleoside triphosphate hydrolases"/>
    <property type="match status" value="2"/>
</dbReference>
<feature type="region of interest" description="Disordered" evidence="19">
    <location>
        <begin position="1055"/>
        <end position="1085"/>
    </location>
</feature>
<dbReference type="EC" id="3.2.1.8" evidence="18"/>
<feature type="region of interest" description="Disordered" evidence="19">
    <location>
        <begin position="978"/>
        <end position="1042"/>
    </location>
</feature>
<dbReference type="InterPro" id="IPR003593">
    <property type="entry name" value="AAA+_ATPase"/>
</dbReference>
<dbReference type="CDD" id="cd03233">
    <property type="entry name" value="ABCG_PDR_domain1"/>
    <property type="match status" value="1"/>
</dbReference>
<feature type="transmembrane region" description="Helical" evidence="20">
    <location>
        <begin position="1508"/>
        <end position="1528"/>
    </location>
</feature>
<feature type="transmembrane region" description="Helical" evidence="20">
    <location>
        <begin position="504"/>
        <end position="525"/>
    </location>
</feature>
<dbReference type="InterPro" id="IPR043926">
    <property type="entry name" value="ABCG_dom"/>
</dbReference>
<evidence type="ECO:0000313" key="25">
    <source>
        <dbReference type="Proteomes" id="UP000215305"/>
    </source>
</evidence>
<feature type="domain" description="ABC transporter" evidence="22">
    <location>
        <begin position="1837"/>
        <end position="2080"/>
    </location>
</feature>
<evidence type="ECO:0000256" key="9">
    <source>
        <dbReference type="ARBA" id="ARBA00022692"/>
    </source>
</evidence>
<feature type="transmembrane region" description="Helical" evidence="20">
    <location>
        <begin position="2211"/>
        <end position="2229"/>
    </location>
</feature>
<evidence type="ECO:0000256" key="3">
    <source>
        <dbReference type="ARBA" id="ARBA00004851"/>
    </source>
</evidence>
<dbReference type="Pfam" id="PF19055">
    <property type="entry name" value="ABC2_membrane_7"/>
    <property type="match status" value="1"/>
</dbReference>
<keyword evidence="10" id="KW-0547">Nucleotide-binding</keyword>
<comment type="catalytic activity">
    <reaction evidence="1 18">
        <text>Endohydrolysis of (1-&gt;4)-beta-D-xylosidic linkages in xylans.</text>
        <dbReference type="EC" id="3.2.1.8"/>
    </reaction>
</comment>
<dbReference type="VEuPathDB" id="FungiDB:CDV56_102207"/>
<dbReference type="FunFam" id="3.40.50.300:FF:000054">
    <property type="entry name" value="ABC multidrug transporter atrF"/>
    <property type="match status" value="1"/>
</dbReference>
<keyword evidence="17 18" id="KW-0624">Polysaccharide degradation</keyword>
<evidence type="ECO:0000256" key="11">
    <source>
        <dbReference type="ARBA" id="ARBA00022801"/>
    </source>
</evidence>
<feature type="transmembrane region" description="Helical" evidence="20">
    <location>
        <begin position="422"/>
        <end position="446"/>
    </location>
</feature>
<dbReference type="GO" id="GO:0005524">
    <property type="term" value="F:ATP binding"/>
    <property type="evidence" value="ECO:0007669"/>
    <property type="project" value="UniProtKB-KW"/>
</dbReference>
<evidence type="ECO:0000256" key="2">
    <source>
        <dbReference type="ARBA" id="ARBA00004651"/>
    </source>
</evidence>
<evidence type="ECO:0000256" key="5">
    <source>
        <dbReference type="ARBA" id="ARBA00007495"/>
    </source>
</evidence>
<keyword evidence="16 18" id="KW-0119">Carbohydrate metabolism</keyword>
<dbReference type="PROSITE" id="PS50893">
    <property type="entry name" value="ABC_TRANSPORTER_2"/>
    <property type="match status" value="2"/>
</dbReference>
<evidence type="ECO:0000256" key="18">
    <source>
        <dbReference type="RuleBase" id="RU361174"/>
    </source>
</evidence>
<dbReference type="STRING" id="41047.A0A397G7N9"/>
<dbReference type="InterPro" id="IPR017871">
    <property type="entry name" value="ABC_transporter-like_CS"/>
</dbReference>
<feature type="transmembrane region" description="Helical" evidence="20">
    <location>
        <begin position="1540"/>
        <end position="1559"/>
    </location>
</feature>
<dbReference type="SUPFAM" id="SSF51445">
    <property type="entry name" value="(Trans)glycosidases"/>
    <property type="match status" value="1"/>
</dbReference>
<dbReference type="Pfam" id="PF00331">
    <property type="entry name" value="Glyco_hydro_10"/>
    <property type="match status" value="1"/>
</dbReference>
<accession>A0A397G7N9</accession>
<keyword evidence="6" id="KW-0813">Transport</keyword>
<dbReference type="GO" id="GO:0005886">
    <property type="term" value="C:plasma membrane"/>
    <property type="evidence" value="ECO:0007669"/>
    <property type="project" value="UniProtKB-SubCell"/>
</dbReference>
<name>A0A397G7N9_ASPTH</name>
<dbReference type="RefSeq" id="XP_026611218.1">
    <property type="nucleotide sequence ID" value="XM_026755826.1"/>
</dbReference>
<dbReference type="PANTHER" id="PTHR19241">
    <property type="entry name" value="ATP-BINDING CASSETTE TRANSPORTER"/>
    <property type="match status" value="1"/>
</dbReference>
<keyword evidence="21" id="KW-0732">Signal</keyword>
<feature type="domain" description="GH10" evidence="23">
    <location>
        <begin position="43"/>
        <end position="350"/>
    </location>
</feature>
<keyword evidence="13 20" id="KW-1133">Transmembrane helix</keyword>
<dbReference type="InterPro" id="IPR003439">
    <property type="entry name" value="ABC_transporter-like_ATP-bd"/>
</dbReference>
<evidence type="ECO:0000259" key="23">
    <source>
        <dbReference type="PROSITE" id="PS51760"/>
    </source>
</evidence>
<dbReference type="Pfam" id="PF00005">
    <property type="entry name" value="ABC_tran"/>
    <property type="match status" value="2"/>
</dbReference>
<dbReference type="GO" id="GO:0140359">
    <property type="term" value="F:ABC-type transporter activity"/>
    <property type="evidence" value="ECO:0007669"/>
    <property type="project" value="InterPro"/>
</dbReference>
<evidence type="ECO:0000256" key="8">
    <source>
        <dbReference type="ARBA" id="ARBA00022651"/>
    </source>
</evidence>
<feature type="transmembrane region" description="Helical" evidence="20">
    <location>
        <begin position="2249"/>
        <end position="2280"/>
    </location>
</feature>
<evidence type="ECO:0000256" key="7">
    <source>
        <dbReference type="ARBA" id="ARBA00022475"/>
    </source>
</evidence>
<dbReference type="InterPro" id="IPR017853">
    <property type="entry name" value="GH"/>
</dbReference>
<feature type="transmembrane region" description="Helical" evidence="20">
    <location>
        <begin position="906"/>
        <end position="933"/>
    </location>
</feature>
<dbReference type="Pfam" id="PF14510">
    <property type="entry name" value="ABC_trans_N"/>
    <property type="match status" value="1"/>
</dbReference>
<dbReference type="InterPro" id="IPR001000">
    <property type="entry name" value="GH10_dom"/>
</dbReference>
<protein>
    <recommendedName>
        <fullName evidence="18">Beta-xylanase</fullName>
        <ecNumber evidence="18">3.2.1.8</ecNumber>
    </recommendedName>
</protein>
<keyword evidence="9 20" id="KW-0812">Transmembrane</keyword>
<reference evidence="24" key="1">
    <citation type="submission" date="2018-08" db="EMBL/GenBank/DDBJ databases">
        <title>Draft genome sequence of azole-resistant Aspergillus thermomutatus (Neosartorya pseudofischeri) strain HMR AF 39, isolated from a human nasal aspirate.</title>
        <authorList>
            <person name="Parent-Michaud M."/>
            <person name="Dufresne P.J."/>
            <person name="Fournier E."/>
            <person name="Martineau C."/>
            <person name="Moreira S."/>
            <person name="Perkins V."/>
            <person name="De Repentigny L."/>
            <person name="Dufresne S.F."/>
        </authorList>
    </citation>
    <scope>NUCLEOTIDE SEQUENCE [LARGE SCALE GENOMIC DNA]</scope>
    <source>
        <strain evidence="24">HMR AF 39</strain>
    </source>
</reference>
<feature type="transmembrane region" description="Helical" evidence="20">
    <location>
        <begin position="1754"/>
        <end position="1771"/>
    </location>
</feature>
<feature type="compositionally biased region" description="Low complexity" evidence="19">
    <location>
        <begin position="1019"/>
        <end position="1031"/>
    </location>
</feature>
<evidence type="ECO:0000256" key="21">
    <source>
        <dbReference type="SAM" id="SignalP"/>
    </source>
</evidence>
<dbReference type="InterPro" id="IPR013525">
    <property type="entry name" value="ABC2_TM"/>
</dbReference>
<keyword evidence="12" id="KW-0067">ATP-binding</keyword>
<comment type="pathway">
    <text evidence="3">Glycan degradation; xylan degradation.</text>
</comment>
<feature type="transmembrane region" description="Helical" evidence="20">
    <location>
        <begin position="2292"/>
        <end position="2316"/>
    </location>
</feature>
<dbReference type="GO" id="GO:0045493">
    <property type="term" value="P:xylan catabolic process"/>
    <property type="evidence" value="ECO:0007669"/>
    <property type="project" value="UniProtKB-UniPathway"/>
</dbReference>
<keyword evidence="15" id="KW-0325">Glycoprotein</keyword>
<proteinExistence type="inferred from homology"/>
<dbReference type="UniPathway" id="UPA00114"/>
<dbReference type="OrthoDB" id="245989at2759"/>
<dbReference type="InterPro" id="IPR027417">
    <property type="entry name" value="P-loop_NTPase"/>
</dbReference>
<comment type="similarity">
    <text evidence="5 18">Belongs to the glycosyl hydrolase 10 (cellulase F) family.</text>
</comment>
<dbReference type="GO" id="GO:0031176">
    <property type="term" value="F:endo-1,4-beta-xylanase activity"/>
    <property type="evidence" value="ECO:0007669"/>
    <property type="project" value="UniProtKB-EC"/>
</dbReference>
<dbReference type="InterPro" id="IPR034001">
    <property type="entry name" value="ABCG_PDR_1"/>
</dbReference>
<dbReference type="InterPro" id="IPR034003">
    <property type="entry name" value="ABCG_PDR_2"/>
</dbReference>
<feature type="signal peptide" evidence="21">
    <location>
        <begin position="1"/>
        <end position="17"/>
    </location>
</feature>
<evidence type="ECO:0000256" key="4">
    <source>
        <dbReference type="ARBA" id="ARBA00006012"/>
    </source>
</evidence>
<keyword evidence="18" id="KW-0326">Glycosidase</keyword>
<organism evidence="24 25">
    <name type="scientific">Aspergillus thermomutatus</name>
    <name type="common">Neosartorya pseudofischeri</name>
    <dbReference type="NCBI Taxonomy" id="41047"/>
    <lineage>
        <taxon>Eukaryota</taxon>
        <taxon>Fungi</taxon>
        <taxon>Dikarya</taxon>
        <taxon>Ascomycota</taxon>
        <taxon>Pezizomycotina</taxon>
        <taxon>Eurotiomycetes</taxon>
        <taxon>Eurotiomycetidae</taxon>
        <taxon>Eurotiales</taxon>
        <taxon>Aspergillaceae</taxon>
        <taxon>Aspergillus</taxon>
        <taxon>Aspergillus subgen. Fumigati</taxon>
    </lineage>
</organism>
<evidence type="ECO:0000256" key="14">
    <source>
        <dbReference type="ARBA" id="ARBA00023136"/>
    </source>
</evidence>
<sequence length="2509" mass="276915">MRFSLAATTLLAGLAMAAPSSKKTNVNLNKIAQRNGMLWFGTAADIPGTSETTNKPYLKILQREFGEVTPANALKFMYTEPEQNVFNFTQGDYFMDLAGHYGHSVRCHNLVWASQVSDFVTSRNWTAAELKGVMKNHIFKTVQHFGNRCYSWDVVNEAINGDGTFSSSVWYDTIGEEYFYLAFQYAQEALAQIHAHNVKLYYNDYGIENPGPKADAVLKLVAQLRKRGIRIDGVGLESHFIVGETPSLADQLATKKAYIEVDLDVAITELDIRFSQAPFYTAEAQKQQAADYYASVASCKQAGPRCVGVVVWDFDDAYSWIPGFFVGQGGACLYNETLEAKPAYYAAAEALQNKPCTISPKAKALVLELGFSGYQLSKQQRADRSRRTMADAVHTYTGVWINWSDGAIRGATLTLSQKHAGVLSAFLAILVSFAGSLFWGILSFAIHQASTTVPTQGQDALHSQRQVILRNKGAAAAAWALIKLPFENGRTASRAKAVGRSLPLAILAILNILLFSVSGLFTSYITKSGGNSTIIIGPSCGGFDYNASDISVMDLKALQDTHEAATYVRQCYQGSPSGLMCGTYARPSIPFTTNPNASCPFASELCAYNKQSAFQMDTGLLDSHSDFGINARPSERIKFRRATTCAPVKHGSGLATSQNDSTWGEIIYINAGSKYYLGEMYTNYTFRYTPIPNLDAVGYTLSAVFAKADPTGILLAAQSWVPDPRINQTDADITMMMLNQNDIAYLQPSNDPWITALEENNVTVPGTTYSETLWSASYETNLLVCVDQYQVCNPGRSGDSGCTKLGGLYTTFQSAFEADGATLGFNIHQLQTITRFLSANTDRIPRDSLPCFPKLRSTLSVNDGLYEYSIISPPEPMANRGFNVFAAAACRNQLINNALGYENFSILGLALTLIICGLIVIIGLTVDTVVGWLRRGKTKYKRDQWAVEETLALHRAAYTNLGLWRDNGEEMPPSSILLNHSAPSIPPGAELDREEGVGMGMKHGDLTMLPPQGAEQMDGSESSSTGSSLDRSGSETLSQASRSVTGLDIEAISRIASSASTPGRRTEGRRATLGTIAEDDPALDPTRKEFEPYKWARTKLNQLDEEGILRKHAGVVFKNLNVSGSGAALQLQETVDSALSAPFRADSYRGVIHSAPRRQILHNFDGVLRSGEMLMVLGRPGSGCSTFQKTICGELHGLELHPGSVMHYNGIPMKRMHKEFKGECVYNQEVDKHFPHLTVGETLEFAASARTPSHRLSGVSRKQYVKETTQVAMAVLGLSHTYNTRVGDDYIRGVSGGERKRVSIAEMALARAPLAAWDNSTRGLDAASALEFVKALRISADLTGSCHAVATYQASQAIYDVFDKVIVLYEGREIYFGPCKQAEKYFVTMGWINPPRQTVGDFLTSVTNPHERKAREGMEDAVPRTPEEFESYWKKSPEYAALLEEIRQYESEYSLGGHGQEDVTAGKRMEQAKHVRPKSPYLISVPMQLKLCMIRAYQRIWNDKASTLTLLVGRIVMSLVVASIFFGTPDATAGFFAKGSLLFFAVLLNALISVTEINSLYDQRPIVEKQASYAFVHPFAEAFGGIMADLPIKLASAVLFNVTIYFLGSLRYTASQFFIFFLFSFLSTMIMSAVFRTLAALTRSVAQAMALAGVMILIIVIYAGFVIPAPEMHPWFSWLRWINPLFYTFESLIANEFHGQNFECSQFIPGYPSLSGDAFICSVPGSVAGARTVSGDSFIYAQYRYSYSHEWRNLGILIAFWAFFTCIYLLATELNSATTSTAEFLVFRRGHIPAYMQPTVQDTEKTPTSQTLALEPLAENGEPVELSTVMPQQQSIFTWQDLCYDIPVKGGQRRLLDHVCGWVKPGTLTALMGVSGAGKTTLLDVLAQRVSIGVVTGDMLVNGSSLPASFQRQTGYVQQQDLHLVTSTVREALRFSAMLRQPKHVSKAEKYDYVEQVIKMLNMKDFAEAVVGTPGEGLNVEQRKLLTIGVELAAKPELLLFLDEPTSGLDSQSAWSICAFLRKLADNGQAVLSTIHQPSAILFQQFDWLLFLAKGGKTVYFGEIGEQSRTLLDYFERNGARKCDPSENPAEYMLEIIGAGAAGQATKDWPVVWKESPEALEVKAELGRIRATGSVPNGGTALMEKRSDEQGEYAMPLVAQLWWVTRRVFQQYWREPAYIGAKFMLGVVSALFIGFSYFLPGQSIQGIQNRLFSSFMLTSIFSTLVQQIMPKFVTQRSLYEARERPSKTYSWVAFVVSNVVVEIPYQIFLGVLVWASYYYPIYGAKQSSDKQGLMLLLVIQFFLFTSTFADLVISSLPDAETAGTVATMSFALILTFNGVMQTPTALPGFWIFMYRVSPLTYLVAGLCGNALHGQQVRCSGRELSVFSPPQGQTCGQYLADWLSVSTGQLYNPSATSGCEFCAFTTADQYLALSKIYYSQRWRNFGIGWAYIGFNIAGAAVLYYVFRVRHYKPTLLPWVVTACGKVLHRLFRRRSGSVPPEKRAENSRVL</sequence>
<dbReference type="PROSITE" id="PS00211">
    <property type="entry name" value="ABC_TRANSPORTER_1"/>
    <property type="match status" value="1"/>
</dbReference>
<feature type="transmembrane region" description="Helical" evidence="20">
    <location>
        <begin position="2446"/>
        <end position="2465"/>
    </location>
</feature>
<dbReference type="Pfam" id="PF01061">
    <property type="entry name" value="ABC2_membrane"/>
    <property type="match status" value="2"/>
</dbReference>
<evidence type="ECO:0000256" key="20">
    <source>
        <dbReference type="SAM" id="Phobius"/>
    </source>
</evidence>
<evidence type="ECO:0000256" key="19">
    <source>
        <dbReference type="SAM" id="MobiDB-lite"/>
    </source>
</evidence>
<keyword evidence="14 20" id="KW-0472">Membrane</keyword>
<dbReference type="GO" id="GO:0016887">
    <property type="term" value="F:ATP hydrolysis activity"/>
    <property type="evidence" value="ECO:0007669"/>
    <property type="project" value="InterPro"/>
</dbReference>
<dbReference type="SMART" id="SM00382">
    <property type="entry name" value="AAA"/>
    <property type="match status" value="2"/>
</dbReference>
<dbReference type="Proteomes" id="UP000215305">
    <property type="component" value="Unassembled WGS sequence"/>
</dbReference>
<dbReference type="PRINTS" id="PR00134">
    <property type="entry name" value="GLHYDRLASE10"/>
</dbReference>
<dbReference type="Gene3D" id="3.20.20.80">
    <property type="entry name" value="Glycosidases"/>
    <property type="match status" value="1"/>
</dbReference>
<feature type="transmembrane region" description="Helical" evidence="20">
    <location>
        <begin position="2177"/>
        <end position="2199"/>
    </location>
</feature>
<evidence type="ECO:0000313" key="24">
    <source>
        <dbReference type="EMBL" id="RHZ46607.1"/>
    </source>
</evidence>
<dbReference type="SMART" id="SM00633">
    <property type="entry name" value="Glyco_10"/>
    <property type="match status" value="1"/>
</dbReference>
<evidence type="ECO:0000259" key="22">
    <source>
        <dbReference type="PROSITE" id="PS50893"/>
    </source>
</evidence>
<evidence type="ECO:0000256" key="6">
    <source>
        <dbReference type="ARBA" id="ARBA00022448"/>
    </source>
</evidence>
<dbReference type="Pfam" id="PF06422">
    <property type="entry name" value="PDR_CDR"/>
    <property type="match status" value="1"/>
</dbReference>
<dbReference type="EMBL" id="NKHU02000245">
    <property type="protein sequence ID" value="RHZ46607.1"/>
    <property type="molecule type" value="Genomic_DNA"/>
</dbReference>
<dbReference type="Gene3D" id="3.40.50.300">
    <property type="entry name" value="P-loop containing nucleotide triphosphate hydrolases"/>
    <property type="match status" value="2"/>
</dbReference>
<keyword evidence="7" id="KW-1003">Cell membrane</keyword>
<evidence type="ECO:0000256" key="16">
    <source>
        <dbReference type="ARBA" id="ARBA00023277"/>
    </source>
</evidence>
<feature type="transmembrane region" description="Helical" evidence="20">
    <location>
        <begin position="1617"/>
        <end position="1639"/>
    </location>
</feature>
<dbReference type="InterPro" id="IPR029481">
    <property type="entry name" value="ABC_trans_N"/>
</dbReference>
<comment type="similarity">
    <text evidence="4">Belongs to the ABC transporter superfamily. ABCG family. PDR (TC 3.A.1.205) subfamily.</text>
</comment>
<gene>
    <name evidence="24" type="ORF">CDV56_102207</name>
</gene>
<evidence type="ECO:0000256" key="12">
    <source>
        <dbReference type="ARBA" id="ARBA00022840"/>
    </source>
</evidence>
<feature type="chain" id="PRO_5017406786" description="Beta-xylanase" evidence="21">
    <location>
        <begin position="18"/>
        <end position="2509"/>
    </location>
</feature>
<evidence type="ECO:0000256" key="1">
    <source>
        <dbReference type="ARBA" id="ARBA00000681"/>
    </source>
</evidence>
<feature type="transmembrane region" description="Helical" evidence="20">
    <location>
        <begin position="1645"/>
        <end position="1667"/>
    </location>
</feature>
<dbReference type="CDD" id="cd03232">
    <property type="entry name" value="ABCG_PDR_domain2"/>
    <property type="match status" value="1"/>
</dbReference>
<evidence type="ECO:0000256" key="17">
    <source>
        <dbReference type="ARBA" id="ARBA00023326"/>
    </source>
</evidence>
<keyword evidence="11 18" id="KW-0378">Hydrolase</keyword>
<evidence type="ECO:0000256" key="10">
    <source>
        <dbReference type="ARBA" id="ARBA00022741"/>
    </source>
</evidence>
<comment type="subcellular location">
    <subcellularLocation>
        <location evidence="2">Cell membrane</location>
        <topology evidence="2">Multi-pass membrane protein</topology>
    </subcellularLocation>
</comment>
<feature type="domain" description="ABC transporter" evidence="22">
    <location>
        <begin position="1143"/>
        <end position="1395"/>
    </location>
</feature>
<evidence type="ECO:0000256" key="13">
    <source>
        <dbReference type="ARBA" id="ARBA00022989"/>
    </source>
</evidence>
<comment type="caution">
    <text evidence="24">The sequence shown here is derived from an EMBL/GenBank/DDBJ whole genome shotgun (WGS) entry which is preliminary data.</text>
</comment>
<keyword evidence="8" id="KW-0858">Xylan degradation</keyword>
<dbReference type="PROSITE" id="PS51760">
    <property type="entry name" value="GH10_2"/>
    <property type="match status" value="1"/>
</dbReference>
<keyword evidence="25" id="KW-1185">Reference proteome</keyword>
<dbReference type="GeneID" id="38124181"/>
<evidence type="ECO:0000256" key="15">
    <source>
        <dbReference type="ARBA" id="ARBA00023180"/>
    </source>
</evidence>
<dbReference type="InterPro" id="IPR010929">
    <property type="entry name" value="PDR_CDR_ABC"/>
</dbReference>